<dbReference type="InterPro" id="IPR014057">
    <property type="entry name" value="HI1420"/>
</dbReference>
<protein>
    <submittedName>
        <fullName evidence="2">Addiction module antidote protein</fullName>
    </submittedName>
</protein>
<dbReference type="OrthoDB" id="9798416at2"/>
<dbReference type="STRING" id="51642.NSMM_190003"/>
<proteinExistence type="predicted"/>
<dbReference type="Pfam" id="PF21716">
    <property type="entry name" value="dnstrm_HI1420"/>
    <property type="match status" value="1"/>
</dbReference>
<dbReference type="Proteomes" id="UP000198729">
    <property type="component" value="Unassembled WGS sequence"/>
</dbReference>
<evidence type="ECO:0000256" key="1">
    <source>
        <dbReference type="SAM" id="MobiDB-lite"/>
    </source>
</evidence>
<feature type="region of interest" description="Disordered" evidence="1">
    <location>
        <begin position="1"/>
        <end position="20"/>
    </location>
</feature>
<dbReference type="EMBL" id="FMWO01000024">
    <property type="protein sequence ID" value="SCZ84486.1"/>
    <property type="molecule type" value="Genomic_DNA"/>
</dbReference>
<organism evidence="2 3">
    <name type="scientific">Nitrosomonas mobilis</name>
    <dbReference type="NCBI Taxonomy" id="51642"/>
    <lineage>
        <taxon>Bacteria</taxon>
        <taxon>Pseudomonadati</taxon>
        <taxon>Pseudomonadota</taxon>
        <taxon>Betaproteobacteria</taxon>
        <taxon>Nitrosomonadales</taxon>
        <taxon>Nitrosomonadaceae</taxon>
        <taxon>Nitrosomonas</taxon>
    </lineage>
</organism>
<accession>A0A1G5SBD7</accession>
<evidence type="ECO:0000313" key="2">
    <source>
        <dbReference type="EMBL" id="SCZ84486.1"/>
    </source>
</evidence>
<keyword evidence="3" id="KW-1185">Reference proteome</keyword>
<feature type="compositionally biased region" description="Basic and acidic residues" evidence="1">
    <location>
        <begin position="1"/>
        <end position="13"/>
    </location>
</feature>
<sequence>MRQSQERTYRTLDETEGGYYRNHPEEIDGYLSIAFEEYAKDSCTAALLSQLRMIARVKDISTSAQKTEITRNCIQKALSEKENPKFENVNAIMNAMGYSLTPQGLDIHAK</sequence>
<name>A0A1G5SBD7_9PROT</name>
<evidence type="ECO:0000313" key="3">
    <source>
        <dbReference type="Proteomes" id="UP000198729"/>
    </source>
</evidence>
<reference evidence="2 3" key="1">
    <citation type="submission" date="2016-10" db="EMBL/GenBank/DDBJ databases">
        <authorList>
            <person name="de Groot N.N."/>
        </authorList>
    </citation>
    <scope>NUCLEOTIDE SEQUENCE [LARGE SCALE GENOMIC DNA]</scope>
    <source>
        <strain evidence="2">1</strain>
    </source>
</reference>
<gene>
    <name evidence="2" type="ORF">NSMM_190003</name>
</gene>
<dbReference type="AlphaFoldDB" id="A0A1G5SBD7"/>